<evidence type="ECO:0000313" key="3">
    <source>
        <dbReference type="Proteomes" id="UP001148838"/>
    </source>
</evidence>
<comment type="caution">
    <text evidence="2">The sequence shown here is derived from an EMBL/GenBank/DDBJ whole genome shotgun (WGS) entry which is preliminary data.</text>
</comment>
<evidence type="ECO:0000256" key="1">
    <source>
        <dbReference type="SAM" id="MobiDB-lite"/>
    </source>
</evidence>
<reference evidence="2 3" key="1">
    <citation type="journal article" date="2022" name="Allergy">
        <title>Genome assembly and annotation of Periplaneta americana reveal a comprehensive cockroach allergen profile.</title>
        <authorList>
            <person name="Wang L."/>
            <person name="Xiong Q."/>
            <person name="Saelim N."/>
            <person name="Wang L."/>
            <person name="Nong W."/>
            <person name="Wan A.T."/>
            <person name="Shi M."/>
            <person name="Liu X."/>
            <person name="Cao Q."/>
            <person name="Hui J.H.L."/>
            <person name="Sookrung N."/>
            <person name="Leung T.F."/>
            <person name="Tungtrongchitr A."/>
            <person name="Tsui S.K.W."/>
        </authorList>
    </citation>
    <scope>NUCLEOTIDE SEQUENCE [LARGE SCALE GENOMIC DNA]</scope>
    <source>
        <strain evidence="2">PWHHKU_190912</strain>
    </source>
</reference>
<evidence type="ECO:0000313" key="2">
    <source>
        <dbReference type="EMBL" id="KAJ4438008.1"/>
    </source>
</evidence>
<organism evidence="2 3">
    <name type="scientific">Periplaneta americana</name>
    <name type="common">American cockroach</name>
    <name type="synonym">Blatta americana</name>
    <dbReference type="NCBI Taxonomy" id="6978"/>
    <lineage>
        <taxon>Eukaryota</taxon>
        <taxon>Metazoa</taxon>
        <taxon>Ecdysozoa</taxon>
        <taxon>Arthropoda</taxon>
        <taxon>Hexapoda</taxon>
        <taxon>Insecta</taxon>
        <taxon>Pterygota</taxon>
        <taxon>Neoptera</taxon>
        <taxon>Polyneoptera</taxon>
        <taxon>Dictyoptera</taxon>
        <taxon>Blattodea</taxon>
        <taxon>Blattoidea</taxon>
        <taxon>Blattidae</taxon>
        <taxon>Blattinae</taxon>
        <taxon>Periplaneta</taxon>
    </lineage>
</organism>
<feature type="compositionally biased region" description="Acidic residues" evidence="1">
    <location>
        <begin position="181"/>
        <end position="198"/>
    </location>
</feature>
<feature type="compositionally biased region" description="Basic and acidic residues" evidence="1">
    <location>
        <begin position="128"/>
        <end position="167"/>
    </location>
</feature>
<proteinExistence type="predicted"/>
<feature type="region of interest" description="Disordered" evidence="1">
    <location>
        <begin position="255"/>
        <end position="282"/>
    </location>
</feature>
<gene>
    <name evidence="2" type="ORF">ANN_13947</name>
</gene>
<feature type="compositionally biased region" description="Basic and acidic residues" evidence="1">
    <location>
        <begin position="109"/>
        <end position="120"/>
    </location>
</feature>
<dbReference type="EMBL" id="JAJSOF020000019">
    <property type="protein sequence ID" value="KAJ4438008.1"/>
    <property type="molecule type" value="Genomic_DNA"/>
</dbReference>
<feature type="region of interest" description="Disordered" evidence="1">
    <location>
        <begin position="84"/>
        <end position="218"/>
    </location>
</feature>
<protein>
    <submittedName>
        <fullName evidence="2">Uncharacterized protein</fullName>
    </submittedName>
</protein>
<accession>A0ABQ8SVI3</accession>
<feature type="compositionally biased region" description="Acidic residues" evidence="1">
    <location>
        <begin position="260"/>
        <end position="273"/>
    </location>
</feature>
<name>A0ABQ8SVI3_PERAM</name>
<dbReference type="Proteomes" id="UP001148838">
    <property type="component" value="Unassembled WGS sequence"/>
</dbReference>
<keyword evidence="3" id="KW-1185">Reference proteome</keyword>
<sequence length="366" mass="42984">MGKQMVRCCCRQFSAGHQTAHGEKRSGRPTIITDDLVEQRTICLLMTLGLWSNAPCCPGPLHICGVLEEMGPSSYRPAPVSPADAWMPHSRDMRPSAALESRHVRARRIQGEREDKNNKEKTRKTTRRQGEEGEIRRMRGVKEHKETTSRKRGKKENNGKQREEKKNKGGIRRTRRLQGQEGEEKEEEEEEEEEEGESNDNNTTTRRTQNKENSRRRRERRLHFRVTINSQVTPYFLPSEEKDLVLRQKFRSNGSVLESERDDDDDDDDDDDGGGGGGEKSIFCGPLEKELRNRLVKCFVWSVELYGTETWTLRQNEEKRIEAFEMWIWRRMERVKWTDRVKNEAVLERVGEERMMLKLIRKRKRN</sequence>